<evidence type="ECO:0000313" key="1">
    <source>
        <dbReference type="EMBL" id="GAH22822.1"/>
    </source>
</evidence>
<sequence length="72" mass="7746">MNSPLKSVPYTTPVVPNIFILELSFASSALSEVNLSVPAKLTALSGISKVLKNFRQLFNDGFHPGISHGFVT</sequence>
<reference evidence="1" key="1">
    <citation type="journal article" date="2014" name="Front. Microbiol.">
        <title>High frequency of phylogenetically diverse reductive dehalogenase-homologous genes in deep subseafloor sedimentary metagenomes.</title>
        <authorList>
            <person name="Kawai M."/>
            <person name="Futagami T."/>
            <person name="Toyoda A."/>
            <person name="Takaki Y."/>
            <person name="Nishi S."/>
            <person name="Hori S."/>
            <person name="Arai W."/>
            <person name="Tsubouchi T."/>
            <person name="Morono Y."/>
            <person name="Uchiyama I."/>
            <person name="Ito T."/>
            <person name="Fujiyama A."/>
            <person name="Inagaki F."/>
            <person name="Takami H."/>
        </authorList>
    </citation>
    <scope>NUCLEOTIDE SEQUENCE</scope>
    <source>
        <strain evidence="1">Expedition CK06-06</strain>
    </source>
</reference>
<name>X1DRL7_9ZZZZ</name>
<accession>X1DRL7</accession>
<protein>
    <submittedName>
        <fullName evidence="1">Uncharacterized protein</fullName>
    </submittedName>
</protein>
<proteinExistence type="predicted"/>
<dbReference type="AlphaFoldDB" id="X1DRL7"/>
<comment type="caution">
    <text evidence="1">The sequence shown here is derived from an EMBL/GenBank/DDBJ whole genome shotgun (WGS) entry which is preliminary data.</text>
</comment>
<gene>
    <name evidence="1" type="ORF">S03H2_04870</name>
</gene>
<dbReference type="EMBL" id="BARU01001977">
    <property type="protein sequence ID" value="GAH22822.1"/>
    <property type="molecule type" value="Genomic_DNA"/>
</dbReference>
<organism evidence="1">
    <name type="scientific">marine sediment metagenome</name>
    <dbReference type="NCBI Taxonomy" id="412755"/>
    <lineage>
        <taxon>unclassified sequences</taxon>
        <taxon>metagenomes</taxon>
        <taxon>ecological metagenomes</taxon>
    </lineage>
</organism>